<keyword evidence="1" id="KW-0472">Membrane</keyword>
<keyword evidence="1" id="KW-0812">Transmembrane</keyword>
<evidence type="ECO:0008006" key="3">
    <source>
        <dbReference type="Google" id="ProtNLM"/>
    </source>
</evidence>
<protein>
    <recommendedName>
        <fullName evidence="3">Phosphatidic acid phosphatase type 2/haloperoxidase domain-containing protein</fullName>
    </recommendedName>
</protein>
<name>A0A644WRT9_9ZZZZ</name>
<feature type="transmembrane region" description="Helical" evidence="1">
    <location>
        <begin position="184"/>
        <end position="200"/>
    </location>
</feature>
<feature type="transmembrane region" description="Helical" evidence="1">
    <location>
        <begin position="40"/>
        <end position="61"/>
    </location>
</feature>
<evidence type="ECO:0000313" key="2">
    <source>
        <dbReference type="EMBL" id="MPM04964.1"/>
    </source>
</evidence>
<gene>
    <name evidence="2" type="ORF">SDC9_51245</name>
</gene>
<feature type="transmembrane region" description="Helical" evidence="1">
    <location>
        <begin position="105"/>
        <end position="123"/>
    </location>
</feature>
<reference evidence="2" key="1">
    <citation type="submission" date="2019-08" db="EMBL/GenBank/DDBJ databases">
        <authorList>
            <person name="Kucharzyk K."/>
            <person name="Murdoch R.W."/>
            <person name="Higgins S."/>
            <person name="Loffler F."/>
        </authorList>
    </citation>
    <scope>NUCLEOTIDE SEQUENCE</scope>
</reference>
<organism evidence="2">
    <name type="scientific">bioreactor metagenome</name>
    <dbReference type="NCBI Taxonomy" id="1076179"/>
    <lineage>
        <taxon>unclassified sequences</taxon>
        <taxon>metagenomes</taxon>
        <taxon>ecological metagenomes</taxon>
    </lineage>
</organism>
<accession>A0A644WRT9</accession>
<comment type="caution">
    <text evidence="2">The sequence shown here is derived from an EMBL/GenBank/DDBJ whole genome shotgun (WGS) entry which is preliminary data.</text>
</comment>
<proteinExistence type="predicted"/>
<keyword evidence="1" id="KW-1133">Transmembrane helix</keyword>
<feature type="transmembrane region" description="Helical" evidence="1">
    <location>
        <begin position="81"/>
        <end position="99"/>
    </location>
</feature>
<dbReference type="EMBL" id="VSSQ01001087">
    <property type="protein sequence ID" value="MPM04964.1"/>
    <property type="molecule type" value="Genomic_DNA"/>
</dbReference>
<dbReference type="AlphaFoldDB" id="A0A644WRT9"/>
<feature type="transmembrane region" description="Helical" evidence="1">
    <location>
        <begin position="130"/>
        <end position="149"/>
    </location>
</feature>
<feature type="transmembrane region" description="Helical" evidence="1">
    <location>
        <begin position="155"/>
        <end position="172"/>
    </location>
</feature>
<feature type="transmembrane region" description="Helical" evidence="1">
    <location>
        <begin position="7"/>
        <end position="28"/>
    </location>
</feature>
<evidence type="ECO:0000256" key="1">
    <source>
        <dbReference type="SAM" id="Phobius"/>
    </source>
</evidence>
<sequence>MNKLSRLISWLLHPIFLPSIFTILILNSDFYMNSLLKPEAMRIIMLVVLIFTLAIPSLIFVASRYLGVISSLEMENRQERIFLITVIGISTWFCWRLLANYELPAYYTNYLLIIFAGSAFGLIISFFKKFSLHVFGWSIILSVCVWYIFSWQSVGTPIFALAVALTGIVAWSRLKLNAHKPGEIYLGFGLGLVPVVVMFVL</sequence>